<protein>
    <submittedName>
        <fullName evidence="1">Uncharacterized protein</fullName>
    </submittedName>
</protein>
<proteinExistence type="predicted"/>
<dbReference type="EMBL" id="FNAT01000001">
    <property type="protein sequence ID" value="SDE12052.1"/>
    <property type="molecule type" value="Genomic_DNA"/>
</dbReference>
<evidence type="ECO:0000313" key="1">
    <source>
        <dbReference type="EMBL" id="SDE12052.1"/>
    </source>
</evidence>
<sequence length="122" mass="13464">MPLLEMAPIIGATASLTLMVGRFPTYIQHKALPLPEPDLQIRCCTYADFGEALQAGPQLVISPLVASDFDALELACRLAEMRYGGRYRALSPRHPHAAMIEREVRTAAPGIDFEILQMPWDG</sequence>
<gene>
    <name evidence="1" type="ORF">SAMN04488567_0886</name>
</gene>
<dbReference type="AlphaFoldDB" id="A0A1G7AB61"/>
<organism evidence="1 2">
    <name type="scientific">Limimaricola pyoseonensis</name>
    <dbReference type="NCBI Taxonomy" id="521013"/>
    <lineage>
        <taxon>Bacteria</taxon>
        <taxon>Pseudomonadati</taxon>
        <taxon>Pseudomonadota</taxon>
        <taxon>Alphaproteobacteria</taxon>
        <taxon>Rhodobacterales</taxon>
        <taxon>Paracoccaceae</taxon>
        <taxon>Limimaricola</taxon>
    </lineage>
</organism>
<evidence type="ECO:0000313" key="2">
    <source>
        <dbReference type="Proteomes" id="UP000198922"/>
    </source>
</evidence>
<dbReference type="OrthoDB" id="7864872at2"/>
<name>A0A1G7AB61_9RHOB</name>
<keyword evidence="2" id="KW-1185">Reference proteome</keyword>
<dbReference type="RefSeq" id="WP_090109622.1">
    <property type="nucleotide sequence ID" value="NZ_FNAT01000001.1"/>
</dbReference>
<dbReference type="Proteomes" id="UP000198922">
    <property type="component" value="Unassembled WGS sequence"/>
</dbReference>
<reference evidence="2" key="1">
    <citation type="submission" date="2016-10" db="EMBL/GenBank/DDBJ databases">
        <authorList>
            <person name="Varghese N."/>
            <person name="Submissions S."/>
        </authorList>
    </citation>
    <scope>NUCLEOTIDE SEQUENCE [LARGE SCALE GENOMIC DNA]</scope>
    <source>
        <strain evidence="2">DSM 21424</strain>
    </source>
</reference>
<accession>A0A1G7AB61</accession>